<accession>A0A6M3J8A9</accession>
<organism evidence="1">
    <name type="scientific">viral metagenome</name>
    <dbReference type="NCBI Taxonomy" id="1070528"/>
    <lineage>
        <taxon>unclassified sequences</taxon>
        <taxon>metagenomes</taxon>
        <taxon>organismal metagenomes</taxon>
    </lineage>
</organism>
<reference evidence="1" key="1">
    <citation type="submission" date="2020-03" db="EMBL/GenBank/DDBJ databases">
        <title>The deep terrestrial virosphere.</title>
        <authorList>
            <person name="Holmfeldt K."/>
            <person name="Nilsson E."/>
            <person name="Simone D."/>
            <person name="Lopez-Fernandez M."/>
            <person name="Wu X."/>
            <person name="de Brujin I."/>
            <person name="Lundin D."/>
            <person name="Andersson A."/>
            <person name="Bertilsson S."/>
            <person name="Dopson M."/>
        </authorList>
    </citation>
    <scope>NUCLEOTIDE SEQUENCE</scope>
    <source>
        <strain evidence="1">MM415B00382</strain>
    </source>
</reference>
<sequence length="58" mass="6547">MAQIELVELRCVKCHQLLAKIEADALRIGKLLEIKCAKCNAFFTTIGDEPDSQRLDSR</sequence>
<dbReference type="Pfam" id="PF10122">
    <property type="entry name" value="Zn_ribbon_Com"/>
    <property type="match status" value="1"/>
</dbReference>
<dbReference type="EMBL" id="MT141542">
    <property type="protein sequence ID" value="QJA65678.1"/>
    <property type="molecule type" value="Genomic_DNA"/>
</dbReference>
<name>A0A6M3J8A9_9ZZZZ</name>
<dbReference type="AlphaFoldDB" id="A0A6M3J8A9"/>
<proteinExistence type="predicted"/>
<gene>
    <name evidence="1" type="ORF">MM415B00382_0068</name>
</gene>
<evidence type="ECO:0000313" key="1">
    <source>
        <dbReference type="EMBL" id="QJA65678.1"/>
    </source>
</evidence>
<dbReference type="InterPro" id="IPR019294">
    <property type="entry name" value="Translation_reg_Com"/>
</dbReference>
<protein>
    <submittedName>
        <fullName evidence="1">Putative translational regulator</fullName>
    </submittedName>
</protein>